<keyword evidence="1" id="KW-0812">Transmembrane</keyword>
<dbReference type="KEGG" id="ome:OLMES_2045"/>
<dbReference type="Pfam" id="PF14317">
    <property type="entry name" value="YcxB"/>
    <property type="match status" value="1"/>
</dbReference>
<feature type="transmembrane region" description="Helical" evidence="1">
    <location>
        <begin position="21"/>
        <end position="39"/>
    </location>
</feature>
<proteinExistence type="predicted"/>
<sequence length="157" mass="18276">MKVELSEQDYIDATRLHARQPVIFMSILVLIVGVVSALASDSLGIEAGTVLEAMVGALVGIALYYFWIVRLWCKRIYRQQRNLQTPYELTWDQNRVIMVGEYGESSIPWSNFVKYRENEDLILMYYSDALYNLVTKRSFDSLEELDQFRNFLSKQAN</sequence>
<evidence type="ECO:0000259" key="2">
    <source>
        <dbReference type="Pfam" id="PF14317"/>
    </source>
</evidence>
<feature type="transmembrane region" description="Helical" evidence="1">
    <location>
        <begin position="51"/>
        <end position="73"/>
    </location>
</feature>
<dbReference type="OrthoDB" id="6199177at2"/>
<keyword evidence="1" id="KW-1133">Transmembrane helix</keyword>
<name>A0A1Y0I6J8_9GAMM</name>
<dbReference type="RefSeq" id="WP_087461145.1">
    <property type="nucleotide sequence ID" value="NZ_CP021425.1"/>
</dbReference>
<gene>
    <name evidence="3" type="ORF">OLMES_2045</name>
</gene>
<keyword evidence="1" id="KW-0472">Membrane</keyword>
<dbReference type="EMBL" id="CP021425">
    <property type="protein sequence ID" value="ARU56118.1"/>
    <property type="molecule type" value="Genomic_DNA"/>
</dbReference>
<evidence type="ECO:0000313" key="3">
    <source>
        <dbReference type="EMBL" id="ARU56118.1"/>
    </source>
</evidence>
<dbReference type="Proteomes" id="UP000196027">
    <property type="component" value="Chromosome"/>
</dbReference>
<accession>A0A1Y0I6J8</accession>
<evidence type="ECO:0000256" key="1">
    <source>
        <dbReference type="SAM" id="Phobius"/>
    </source>
</evidence>
<evidence type="ECO:0000313" key="4">
    <source>
        <dbReference type="Proteomes" id="UP000196027"/>
    </source>
</evidence>
<dbReference type="AlphaFoldDB" id="A0A1Y0I6J8"/>
<protein>
    <recommendedName>
        <fullName evidence="2">YcxB-like C-terminal domain-containing protein</fullName>
    </recommendedName>
</protein>
<reference evidence="3 4" key="1">
    <citation type="submission" date="2017-05" db="EMBL/GenBank/DDBJ databases">
        <title>Genomic insights into alkan degradation activity of Oleiphilus messinensis.</title>
        <authorList>
            <person name="Kozyavkin S.A."/>
            <person name="Slesarev A.I."/>
            <person name="Golyshin P.N."/>
            <person name="Korzhenkov A."/>
            <person name="Golyshina O.N."/>
            <person name="Toshchakov S.V."/>
        </authorList>
    </citation>
    <scope>NUCLEOTIDE SEQUENCE [LARGE SCALE GENOMIC DNA]</scope>
    <source>
        <strain evidence="3 4">ME102</strain>
    </source>
</reference>
<keyword evidence="4" id="KW-1185">Reference proteome</keyword>
<dbReference type="InterPro" id="IPR025588">
    <property type="entry name" value="YcxB-like_C"/>
</dbReference>
<organism evidence="3 4">
    <name type="scientific">Oleiphilus messinensis</name>
    <dbReference type="NCBI Taxonomy" id="141451"/>
    <lineage>
        <taxon>Bacteria</taxon>
        <taxon>Pseudomonadati</taxon>
        <taxon>Pseudomonadota</taxon>
        <taxon>Gammaproteobacteria</taxon>
        <taxon>Oceanospirillales</taxon>
        <taxon>Oleiphilaceae</taxon>
        <taxon>Oleiphilus</taxon>
    </lineage>
</organism>
<feature type="domain" description="YcxB-like C-terminal" evidence="2">
    <location>
        <begin position="91"/>
        <end position="152"/>
    </location>
</feature>